<feature type="binding site" evidence="4">
    <location>
        <position position="207"/>
    </location>
    <ligand>
        <name>S-adenosyl-L-methionine</name>
        <dbReference type="ChEBI" id="CHEBI:59789"/>
    </ligand>
</feature>
<dbReference type="RefSeq" id="WP_149569014.1">
    <property type="nucleotide sequence ID" value="NZ_CP035807.1"/>
</dbReference>
<evidence type="ECO:0000313" key="7">
    <source>
        <dbReference type="EMBL" id="QEN05781.1"/>
    </source>
</evidence>
<dbReference type="InterPro" id="IPR002792">
    <property type="entry name" value="TRAM_dom"/>
</dbReference>
<feature type="binding site" evidence="4">
    <location>
        <position position="299"/>
    </location>
    <ligand>
        <name>S-adenosyl-L-methionine</name>
        <dbReference type="ChEBI" id="CHEBI:59789"/>
    </ligand>
</feature>
<organism evidence="7 8">
    <name type="scientific">Thiospirochaeta perfilievii</name>
    <dbReference type="NCBI Taxonomy" id="252967"/>
    <lineage>
        <taxon>Bacteria</taxon>
        <taxon>Pseudomonadati</taxon>
        <taxon>Spirochaetota</taxon>
        <taxon>Spirochaetia</taxon>
        <taxon>Spirochaetales</taxon>
        <taxon>Spirochaetaceae</taxon>
        <taxon>Thiospirochaeta</taxon>
    </lineage>
</organism>
<feature type="active site" description="Nucleophile" evidence="4">
    <location>
        <position position="326"/>
    </location>
</feature>
<dbReference type="InterPro" id="IPR012340">
    <property type="entry name" value="NA-bd_OB-fold"/>
</dbReference>
<feature type="active site" evidence="5">
    <location>
        <position position="326"/>
    </location>
</feature>
<dbReference type="InterPro" id="IPR030390">
    <property type="entry name" value="MeTrfase_TrmA_AS"/>
</dbReference>
<keyword evidence="8" id="KW-1185">Reference proteome</keyword>
<comment type="similarity">
    <text evidence="4">Belongs to the class I-like SAM-binding methyltransferase superfamily. RNA M5U methyltransferase family.</text>
</comment>
<dbReference type="GO" id="GO:0008173">
    <property type="term" value="F:RNA methyltransferase activity"/>
    <property type="evidence" value="ECO:0007669"/>
    <property type="project" value="InterPro"/>
</dbReference>
<dbReference type="SUPFAM" id="SSF53335">
    <property type="entry name" value="S-adenosyl-L-methionine-dependent methyltransferases"/>
    <property type="match status" value="1"/>
</dbReference>
<dbReference type="OrthoDB" id="9804590at2"/>
<sequence length="369" mass="42403">MTIIKIKIDKIISSGDGLGFLDGKAHFVPQALPNEIVEVQVIENKKGFNRCKLLNIIKASEFRTEPICKYYNICGGCNMQHTIYNNQITIKKDIIQDIFRRNGKIELEDFEFVESKDINYRNRIQLHRGNSGIGFKRRQSNEVVEINNCPLLVEKLNHFILNKSYPNENKITLFSNGINHFIGGKDSEAHAKILNKDIYFNPGGFFQSNISILPKLIDLVNRYVVGPRVMDLYCGVGLFSAFLPESIQSIVAVELDSRVKPFIDRNTNGRNITFFPMSLEEYILRGEHEKSIIDTIIVDPPRKGLSDEVRNFLKHISCKRVIYISCDPTTMARDIKDLNEHGYKLIEFKCLDFYPNTNHIESFGVLDFE</sequence>
<accession>A0A5C1QDW8</accession>
<reference evidence="7 8" key="1">
    <citation type="submission" date="2019-02" db="EMBL/GenBank/DDBJ databases">
        <authorList>
            <person name="Fomenkov A."/>
            <person name="Dubinina G."/>
            <person name="Grabovich M."/>
            <person name="Vincze T."/>
            <person name="Roberts R.J."/>
        </authorList>
    </citation>
    <scope>NUCLEOTIDE SEQUENCE [LARGE SCALE GENOMIC DNA]</scope>
    <source>
        <strain evidence="7 8">P</strain>
    </source>
</reference>
<dbReference type="GO" id="GO:0032259">
    <property type="term" value="P:methylation"/>
    <property type="evidence" value="ECO:0007669"/>
    <property type="project" value="UniProtKB-KW"/>
</dbReference>
<dbReference type="AlphaFoldDB" id="A0A5C1QDW8"/>
<dbReference type="PANTHER" id="PTHR11061:SF30">
    <property type="entry name" value="TRNA (URACIL(54)-C(5))-METHYLTRANSFERASE"/>
    <property type="match status" value="1"/>
</dbReference>
<dbReference type="KEGG" id="sper:EW093_14080"/>
<dbReference type="Gene3D" id="2.40.50.1070">
    <property type="match status" value="2"/>
</dbReference>
<evidence type="ECO:0000256" key="4">
    <source>
        <dbReference type="PROSITE-ProRule" id="PRU01024"/>
    </source>
</evidence>
<feature type="domain" description="TRAM" evidence="6">
    <location>
        <begin position="1"/>
        <end position="55"/>
    </location>
</feature>
<dbReference type="EMBL" id="CP035807">
    <property type="protein sequence ID" value="QEN05781.1"/>
    <property type="molecule type" value="Genomic_DNA"/>
</dbReference>
<gene>
    <name evidence="7" type="ORF">EW093_14080</name>
</gene>
<dbReference type="PROSITE" id="PS50926">
    <property type="entry name" value="TRAM"/>
    <property type="match status" value="1"/>
</dbReference>
<evidence type="ECO:0000259" key="6">
    <source>
        <dbReference type="PROSITE" id="PS50926"/>
    </source>
</evidence>
<keyword evidence="1 4" id="KW-0489">Methyltransferase</keyword>
<protein>
    <submittedName>
        <fullName evidence="7">Class I SAM-dependent RNA methyltransferase</fullName>
    </submittedName>
</protein>
<dbReference type="SUPFAM" id="SSF50249">
    <property type="entry name" value="Nucleic acid-binding proteins"/>
    <property type="match status" value="1"/>
</dbReference>
<evidence type="ECO:0000256" key="2">
    <source>
        <dbReference type="ARBA" id="ARBA00022679"/>
    </source>
</evidence>
<dbReference type="PROSITE" id="PS51687">
    <property type="entry name" value="SAM_MT_RNA_M5U"/>
    <property type="match status" value="1"/>
</dbReference>
<dbReference type="InterPro" id="IPR010280">
    <property type="entry name" value="U5_MeTrfase_fam"/>
</dbReference>
<dbReference type="Proteomes" id="UP000323824">
    <property type="component" value="Chromosome"/>
</dbReference>
<keyword evidence="2 4" id="KW-0808">Transferase</keyword>
<dbReference type="Gene3D" id="2.40.50.140">
    <property type="entry name" value="Nucleic acid-binding proteins"/>
    <property type="match status" value="1"/>
</dbReference>
<evidence type="ECO:0000313" key="8">
    <source>
        <dbReference type="Proteomes" id="UP000323824"/>
    </source>
</evidence>
<name>A0A5C1QDW8_9SPIO</name>
<proteinExistence type="inferred from homology"/>
<feature type="binding site" evidence="4">
    <location>
        <position position="254"/>
    </location>
    <ligand>
        <name>S-adenosyl-L-methionine</name>
        <dbReference type="ChEBI" id="CHEBI:59789"/>
    </ligand>
</feature>
<feature type="binding site" evidence="4">
    <location>
        <position position="233"/>
    </location>
    <ligand>
        <name>S-adenosyl-L-methionine</name>
        <dbReference type="ChEBI" id="CHEBI:59789"/>
    </ligand>
</feature>
<dbReference type="CDD" id="cd02440">
    <property type="entry name" value="AdoMet_MTases"/>
    <property type="match status" value="1"/>
</dbReference>
<dbReference type="Pfam" id="PF05958">
    <property type="entry name" value="tRNA_U5-meth_tr"/>
    <property type="match status" value="1"/>
</dbReference>
<keyword evidence="3 4" id="KW-0949">S-adenosyl-L-methionine</keyword>
<reference evidence="7 8" key="2">
    <citation type="submission" date="2019-09" db="EMBL/GenBank/DDBJ databases">
        <title>Complete Genome Sequence and Methylome Analysis of free living Spirochaetas.</title>
        <authorList>
            <person name="Leshcheva N."/>
            <person name="Mikheeva N."/>
        </authorList>
    </citation>
    <scope>NUCLEOTIDE SEQUENCE [LARGE SCALE GENOMIC DNA]</scope>
    <source>
        <strain evidence="7 8">P</strain>
    </source>
</reference>
<evidence type="ECO:0000256" key="5">
    <source>
        <dbReference type="PROSITE-ProRule" id="PRU10015"/>
    </source>
</evidence>
<dbReference type="GO" id="GO:0006396">
    <property type="term" value="P:RNA processing"/>
    <property type="evidence" value="ECO:0007669"/>
    <property type="project" value="InterPro"/>
</dbReference>
<evidence type="ECO:0000256" key="1">
    <source>
        <dbReference type="ARBA" id="ARBA00022603"/>
    </source>
</evidence>
<evidence type="ECO:0000256" key="3">
    <source>
        <dbReference type="ARBA" id="ARBA00022691"/>
    </source>
</evidence>
<dbReference type="Pfam" id="PF01938">
    <property type="entry name" value="TRAM"/>
    <property type="match status" value="1"/>
</dbReference>
<dbReference type="InterPro" id="IPR029063">
    <property type="entry name" value="SAM-dependent_MTases_sf"/>
</dbReference>
<dbReference type="PROSITE" id="PS01230">
    <property type="entry name" value="TRMA_1"/>
    <property type="match status" value="1"/>
</dbReference>
<dbReference type="PANTHER" id="PTHR11061">
    <property type="entry name" value="RNA M5U METHYLTRANSFERASE"/>
    <property type="match status" value="1"/>
</dbReference>
<dbReference type="Gene3D" id="3.40.50.150">
    <property type="entry name" value="Vaccinia Virus protein VP39"/>
    <property type="match status" value="2"/>
</dbReference>